<dbReference type="InterPro" id="IPR039422">
    <property type="entry name" value="MarR/SlyA-like"/>
</dbReference>
<evidence type="ECO:0000256" key="3">
    <source>
        <dbReference type="ARBA" id="ARBA00023163"/>
    </source>
</evidence>
<protein>
    <submittedName>
        <fullName evidence="5">MarR family transcriptional regulator</fullName>
    </submittedName>
</protein>
<keyword evidence="1" id="KW-0805">Transcription regulation</keyword>
<evidence type="ECO:0000313" key="5">
    <source>
        <dbReference type="EMBL" id="NGN42074.1"/>
    </source>
</evidence>
<sequence length="158" mass="17247">MPYRPDPDSFGFLVTDVARLIRSEMDRRIGLAGLGLTASEARTLTHAARAGAVRQNVLAERMGVEAMTLSGALDRLEARGLVERRPDPTDRRAKLVHLTEKTDEILSRIAPISAGIRADVSLGIDPDDWKRLIDMLKTTRANLQAIKSEASGEESDAA</sequence>
<dbReference type="PROSITE" id="PS50995">
    <property type="entry name" value="HTH_MARR_2"/>
    <property type="match status" value="1"/>
</dbReference>
<dbReference type="InterPro" id="IPR000835">
    <property type="entry name" value="HTH_MarR-typ"/>
</dbReference>
<dbReference type="InterPro" id="IPR036388">
    <property type="entry name" value="WH-like_DNA-bd_sf"/>
</dbReference>
<comment type="caution">
    <text evidence="5">The sequence shown here is derived from an EMBL/GenBank/DDBJ whole genome shotgun (WGS) entry which is preliminary data.</text>
</comment>
<dbReference type="InterPro" id="IPR036390">
    <property type="entry name" value="WH_DNA-bd_sf"/>
</dbReference>
<dbReference type="RefSeq" id="WP_165118124.1">
    <property type="nucleotide sequence ID" value="NZ_JAAKZG010000005.1"/>
</dbReference>
<dbReference type="EMBL" id="JAAKZG010000005">
    <property type="protein sequence ID" value="NGN42074.1"/>
    <property type="molecule type" value="Genomic_DNA"/>
</dbReference>
<dbReference type="PANTHER" id="PTHR33164">
    <property type="entry name" value="TRANSCRIPTIONAL REGULATOR, MARR FAMILY"/>
    <property type="match status" value="1"/>
</dbReference>
<dbReference type="AlphaFoldDB" id="A0A7C9R7J0"/>
<evidence type="ECO:0000259" key="4">
    <source>
        <dbReference type="PROSITE" id="PS50995"/>
    </source>
</evidence>
<keyword evidence="6" id="KW-1185">Reference proteome</keyword>
<dbReference type="Proteomes" id="UP000481252">
    <property type="component" value="Unassembled WGS sequence"/>
</dbReference>
<feature type="domain" description="HTH marR-type" evidence="4">
    <location>
        <begin position="7"/>
        <end position="141"/>
    </location>
</feature>
<name>A0A7C9R7J0_9HYPH</name>
<dbReference type="GO" id="GO:0003677">
    <property type="term" value="F:DNA binding"/>
    <property type="evidence" value="ECO:0007669"/>
    <property type="project" value="UniProtKB-KW"/>
</dbReference>
<evidence type="ECO:0000256" key="1">
    <source>
        <dbReference type="ARBA" id="ARBA00023015"/>
    </source>
</evidence>
<dbReference type="SUPFAM" id="SSF46785">
    <property type="entry name" value="Winged helix' DNA-binding domain"/>
    <property type="match status" value="1"/>
</dbReference>
<dbReference type="PANTHER" id="PTHR33164:SF64">
    <property type="entry name" value="TRANSCRIPTIONAL REGULATOR SLYA"/>
    <property type="match status" value="1"/>
</dbReference>
<keyword evidence="2" id="KW-0238">DNA-binding</keyword>
<reference evidence="5 6" key="1">
    <citation type="submission" date="2020-02" db="EMBL/GenBank/DDBJ databases">
        <title>Genome sequence of the type strain CGMCC 1.15528 of Mesorhizobium zhangyense.</title>
        <authorList>
            <person name="Gao J."/>
            <person name="Sun J."/>
        </authorList>
    </citation>
    <scope>NUCLEOTIDE SEQUENCE [LARGE SCALE GENOMIC DNA]</scope>
    <source>
        <strain evidence="5 6">CGMCC 1.15528</strain>
    </source>
</reference>
<accession>A0A7C9R7J0</accession>
<dbReference type="GO" id="GO:0006950">
    <property type="term" value="P:response to stress"/>
    <property type="evidence" value="ECO:0007669"/>
    <property type="project" value="TreeGrafter"/>
</dbReference>
<keyword evidence="3" id="KW-0804">Transcription</keyword>
<dbReference type="PRINTS" id="PR00598">
    <property type="entry name" value="HTHMARR"/>
</dbReference>
<dbReference type="GO" id="GO:0003700">
    <property type="term" value="F:DNA-binding transcription factor activity"/>
    <property type="evidence" value="ECO:0007669"/>
    <property type="project" value="InterPro"/>
</dbReference>
<dbReference type="Pfam" id="PF12802">
    <property type="entry name" value="MarR_2"/>
    <property type="match status" value="1"/>
</dbReference>
<dbReference type="SMART" id="SM00347">
    <property type="entry name" value="HTH_MARR"/>
    <property type="match status" value="1"/>
</dbReference>
<evidence type="ECO:0000313" key="6">
    <source>
        <dbReference type="Proteomes" id="UP000481252"/>
    </source>
</evidence>
<proteinExistence type="predicted"/>
<evidence type="ECO:0000256" key="2">
    <source>
        <dbReference type="ARBA" id="ARBA00023125"/>
    </source>
</evidence>
<dbReference type="Gene3D" id="1.10.10.10">
    <property type="entry name" value="Winged helix-like DNA-binding domain superfamily/Winged helix DNA-binding domain"/>
    <property type="match status" value="1"/>
</dbReference>
<gene>
    <name evidence="5" type="ORF">G6N74_13470</name>
</gene>
<organism evidence="5 6">
    <name type="scientific">Mesorhizobium zhangyense</name>
    <dbReference type="NCBI Taxonomy" id="1776730"/>
    <lineage>
        <taxon>Bacteria</taxon>
        <taxon>Pseudomonadati</taxon>
        <taxon>Pseudomonadota</taxon>
        <taxon>Alphaproteobacteria</taxon>
        <taxon>Hyphomicrobiales</taxon>
        <taxon>Phyllobacteriaceae</taxon>
        <taxon>Mesorhizobium</taxon>
    </lineage>
</organism>